<evidence type="ECO:0000256" key="6">
    <source>
        <dbReference type="ARBA" id="ARBA00022777"/>
    </source>
</evidence>
<sequence>MRSNVTTFLIGAILGAGLRDLLRNLSLNYKGDDEEPIYVELESQFILSPDILYAILKKFTECMSNGLAEENYKDMPMIPSFVERLPKGNETGYFLAIDLGGTNARICLVDLKGTREQPVLIQKKAVVPDDVKAGKSEDLFNWLADLTFEFVNENEITNEEKIKLGFTFSFPVVQSGLSKGKLTQWAKGFSCEGVVGKDVVEPLQKALHNKGLEIEVVALVNDTVGTLVSHSYVDEMTFMGVILGILILNVSKGTGTNAAYVEECSRIKKKDLKGKQMVINTEWGAFDSERKYLPYTKYDNHLNKESLYPNQQNFEKMISGMYLGEITRHVLVDLHARGLLFPASNINCLLKRESFLTSQMSRIERDNSKNLDDVKIVLEKNIGISETDLNDRKLVKHVCKCVGTRAAQLSAMAIGAVLKHSGRWDCTVAIDGSLFEHYPNFKLRIQQTLRQLFGVVSDDVKLSLANDGSGIGAALIAASC</sequence>
<accession>A0A075ANT2</accession>
<comment type="pathway">
    <text evidence="1">Carbohydrate degradation; glycolysis; D-glyceraldehyde 3-phosphate and glycerone phosphate from D-glucose: step 1/4.</text>
</comment>
<comment type="similarity">
    <text evidence="3 11">Belongs to the hexokinase family.</text>
</comment>
<evidence type="ECO:0000256" key="2">
    <source>
        <dbReference type="ARBA" id="ARBA00005028"/>
    </source>
</evidence>
<keyword evidence="5 11" id="KW-0547">Nucleotide-binding</keyword>
<dbReference type="GO" id="GO:0008865">
    <property type="term" value="F:fructokinase activity"/>
    <property type="evidence" value="ECO:0007669"/>
    <property type="project" value="TreeGrafter"/>
</dbReference>
<dbReference type="GO" id="GO:0006096">
    <property type="term" value="P:glycolytic process"/>
    <property type="evidence" value="ECO:0007669"/>
    <property type="project" value="UniProtKB-UniPathway"/>
</dbReference>
<evidence type="ECO:0000256" key="4">
    <source>
        <dbReference type="ARBA" id="ARBA00022679"/>
    </source>
</evidence>
<feature type="domain" description="Hexokinase C-terminal" evidence="13">
    <location>
        <begin position="253"/>
        <end position="478"/>
    </location>
</feature>
<dbReference type="InterPro" id="IPR022673">
    <property type="entry name" value="Hexokinase_C"/>
</dbReference>
<dbReference type="InterPro" id="IPR022672">
    <property type="entry name" value="Hexokinase_N"/>
</dbReference>
<evidence type="ECO:0000259" key="12">
    <source>
        <dbReference type="Pfam" id="PF00349"/>
    </source>
</evidence>
<name>A0A075ANT2_ROZAC</name>
<organism evidence="14 15">
    <name type="scientific">Rozella allomycis (strain CSF55)</name>
    <dbReference type="NCBI Taxonomy" id="988480"/>
    <lineage>
        <taxon>Eukaryota</taxon>
        <taxon>Fungi</taxon>
        <taxon>Fungi incertae sedis</taxon>
        <taxon>Cryptomycota</taxon>
        <taxon>Cryptomycota incertae sedis</taxon>
        <taxon>Rozella</taxon>
    </lineage>
</organism>
<evidence type="ECO:0000256" key="3">
    <source>
        <dbReference type="ARBA" id="ARBA00009225"/>
    </source>
</evidence>
<dbReference type="GO" id="GO:0004340">
    <property type="term" value="F:glucokinase activity"/>
    <property type="evidence" value="ECO:0007669"/>
    <property type="project" value="TreeGrafter"/>
</dbReference>
<evidence type="ECO:0000256" key="8">
    <source>
        <dbReference type="ARBA" id="ARBA00023152"/>
    </source>
</evidence>
<dbReference type="CDD" id="cd24018">
    <property type="entry name" value="ASKHA_NBD_HK_fungi"/>
    <property type="match status" value="1"/>
</dbReference>
<dbReference type="Gene3D" id="3.30.420.40">
    <property type="match status" value="1"/>
</dbReference>
<feature type="domain" description="Hexokinase N-terminal" evidence="12">
    <location>
        <begin position="40"/>
        <end position="232"/>
    </location>
</feature>
<proteinExistence type="inferred from homology"/>
<evidence type="ECO:0000256" key="9">
    <source>
        <dbReference type="ARBA" id="ARBA00044613"/>
    </source>
</evidence>
<dbReference type="HOGENOM" id="CLU_014393_5_1_1"/>
<dbReference type="STRING" id="988480.A0A075ANT2"/>
<dbReference type="Gene3D" id="3.40.367.20">
    <property type="match status" value="1"/>
</dbReference>
<comment type="catalytic activity">
    <reaction evidence="10">
        <text>D-fructose + ATP = D-fructose 6-phosphate + ADP + H(+)</text>
        <dbReference type="Rhea" id="RHEA:16125"/>
        <dbReference type="ChEBI" id="CHEBI:15378"/>
        <dbReference type="ChEBI" id="CHEBI:30616"/>
        <dbReference type="ChEBI" id="CHEBI:37721"/>
        <dbReference type="ChEBI" id="CHEBI:61527"/>
        <dbReference type="ChEBI" id="CHEBI:456216"/>
        <dbReference type="EC" id="2.7.1.1"/>
    </reaction>
    <physiologicalReaction direction="left-to-right" evidence="10">
        <dbReference type="Rhea" id="RHEA:16126"/>
    </physiologicalReaction>
</comment>
<evidence type="ECO:0000256" key="10">
    <source>
        <dbReference type="ARBA" id="ARBA00047905"/>
    </source>
</evidence>
<dbReference type="InterPro" id="IPR001312">
    <property type="entry name" value="Hexokinase"/>
</dbReference>
<evidence type="ECO:0000256" key="1">
    <source>
        <dbReference type="ARBA" id="ARBA00004888"/>
    </source>
</evidence>
<dbReference type="UniPathway" id="UPA00109">
    <property type="reaction ID" value="UER00180"/>
</dbReference>
<keyword evidence="8 11" id="KW-0324">Glycolysis</keyword>
<dbReference type="GO" id="GO:0005829">
    <property type="term" value="C:cytosol"/>
    <property type="evidence" value="ECO:0007669"/>
    <property type="project" value="TreeGrafter"/>
</dbReference>
<evidence type="ECO:0000256" key="5">
    <source>
        <dbReference type="ARBA" id="ARBA00022741"/>
    </source>
</evidence>
<dbReference type="GO" id="GO:0006006">
    <property type="term" value="P:glucose metabolic process"/>
    <property type="evidence" value="ECO:0007669"/>
    <property type="project" value="TreeGrafter"/>
</dbReference>
<comment type="pathway">
    <text evidence="2">Carbohydrate metabolism; hexose metabolism.</text>
</comment>
<evidence type="ECO:0000313" key="14">
    <source>
        <dbReference type="EMBL" id="EPZ31577.1"/>
    </source>
</evidence>
<gene>
    <name evidence="14" type="ORF">O9G_000055</name>
</gene>
<keyword evidence="6 11" id="KW-0418">Kinase</keyword>
<evidence type="ECO:0000313" key="15">
    <source>
        <dbReference type="Proteomes" id="UP000030755"/>
    </source>
</evidence>
<dbReference type="PROSITE" id="PS51748">
    <property type="entry name" value="HEXOKINASE_2"/>
    <property type="match status" value="1"/>
</dbReference>
<protein>
    <recommendedName>
        <fullName evidence="11">Phosphotransferase</fullName>
        <ecNumber evidence="11">2.7.1.-</ecNumber>
    </recommendedName>
</protein>
<evidence type="ECO:0000259" key="13">
    <source>
        <dbReference type="Pfam" id="PF03727"/>
    </source>
</evidence>
<dbReference type="PRINTS" id="PR00475">
    <property type="entry name" value="HEXOKINASE"/>
</dbReference>
<dbReference type="Pfam" id="PF00349">
    <property type="entry name" value="Hexokinase_1"/>
    <property type="match status" value="1"/>
</dbReference>
<comment type="catalytic activity">
    <reaction evidence="9">
        <text>a D-hexose + ATP = a D-hexose 6-phosphate + ADP + H(+)</text>
        <dbReference type="Rhea" id="RHEA:22740"/>
        <dbReference type="ChEBI" id="CHEBI:4194"/>
        <dbReference type="ChEBI" id="CHEBI:15378"/>
        <dbReference type="ChEBI" id="CHEBI:30616"/>
        <dbReference type="ChEBI" id="CHEBI:229467"/>
        <dbReference type="ChEBI" id="CHEBI:456216"/>
        <dbReference type="EC" id="2.7.1.1"/>
    </reaction>
    <physiologicalReaction direction="left-to-right" evidence="9">
        <dbReference type="Rhea" id="RHEA:22741"/>
    </physiologicalReaction>
</comment>
<reference evidence="14 15" key="1">
    <citation type="journal article" date="2013" name="Curr. Biol.">
        <title>Shared signatures of parasitism and phylogenomics unite Cryptomycota and microsporidia.</title>
        <authorList>
            <person name="James T.Y."/>
            <person name="Pelin A."/>
            <person name="Bonen L."/>
            <person name="Ahrendt S."/>
            <person name="Sain D."/>
            <person name="Corradi N."/>
            <person name="Stajich J.E."/>
        </authorList>
    </citation>
    <scope>NUCLEOTIDE SEQUENCE [LARGE SCALE GENOMIC DNA]</scope>
    <source>
        <strain evidence="14 15">CSF55</strain>
    </source>
</reference>
<evidence type="ECO:0000256" key="7">
    <source>
        <dbReference type="ARBA" id="ARBA00022840"/>
    </source>
</evidence>
<keyword evidence="15" id="KW-1185">Reference proteome</keyword>
<dbReference type="SUPFAM" id="SSF53067">
    <property type="entry name" value="Actin-like ATPase domain"/>
    <property type="match status" value="2"/>
</dbReference>
<dbReference type="FunFam" id="3.30.420.40:FF:000034">
    <property type="entry name" value="Phosphotransferase"/>
    <property type="match status" value="1"/>
</dbReference>
<keyword evidence="7 11" id="KW-0067">ATP-binding</keyword>
<dbReference type="AlphaFoldDB" id="A0A075ANT2"/>
<keyword evidence="4 11" id="KW-0808">Transferase</keyword>
<dbReference type="PANTHER" id="PTHR19443:SF16">
    <property type="entry name" value="HEXOKINASE TYPE 1-RELATED"/>
    <property type="match status" value="1"/>
</dbReference>
<dbReference type="GO" id="GO:0005739">
    <property type="term" value="C:mitochondrion"/>
    <property type="evidence" value="ECO:0007669"/>
    <property type="project" value="TreeGrafter"/>
</dbReference>
<dbReference type="OrthoDB" id="419537at2759"/>
<dbReference type="Proteomes" id="UP000030755">
    <property type="component" value="Unassembled WGS sequence"/>
</dbReference>
<dbReference type="GO" id="GO:0001678">
    <property type="term" value="P:intracellular glucose homeostasis"/>
    <property type="evidence" value="ECO:0007669"/>
    <property type="project" value="InterPro"/>
</dbReference>
<dbReference type="EMBL" id="KE561209">
    <property type="protein sequence ID" value="EPZ31577.1"/>
    <property type="molecule type" value="Genomic_DNA"/>
</dbReference>
<evidence type="ECO:0000256" key="11">
    <source>
        <dbReference type="RuleBase" id="RU362007"/>
    </source>
</evidence>
<dbReference type="GO" id="GO:0005524">
    <property type="term" value="F:ATP binding"/>
    <property type="evidence" value="ECO:0007669"/>
    <property type="project" value="UniProtKB-UniRule"/>
</dbReference>
<dbReference type="EC" id="2.7.1.-" evidence="11"/>
<dbReference type="GO" id="GO:0005536">
    <property type="term" value="F:D-glucose binding"/>
    <property type="evidence" value="ECO:0007669"/>
    <property type="project" value="InterPro"/>
</dbReference>
<dbReference type="InterPro" id="IPR043129">
    <property type="entry name" value="ATPase_NBD"/>
</dbReference>
<dbReference type="PANTHER" id="PTHR19443">
    <property type="entry name" value="HEXOKINASE"/>
    <property type="match status" value="1"/>
</dbReference>
<dbReference type="Pfam" id="PF03727">
    <property type="entry name" value="Hexokinase_2"/>
    <property type="match status" value="1"/>
</dbReference>